<dbReference type="PANTHER" id="PTHR36122:SF2">
    <property type="entry name" value="NICOTINAMIDE RIBOSIDE TRANSPORTER PNUC"/>
    <property type="match status" value="1"/>
</dbReference>
<feature type="transmembrane region" description="Helical" evidence="10">
    <location>
        <begin position="136"/>
        <end position="153"/>
    </location>
</feature>
<dbReference type="NCBIfam" id="TIGR01528">
    <property type="entry name" value="NMN_trans_PnuC"/>
    <property type="match status" value="1"/>
</dbReference>
<keyword evidence="5" id="KW-0813">Transport</keyword>
<evidence type="ECO:0000256" key="1">
    <source>
        <dbReference type="ARBA" id="ARBA00002672"/>
    </source>
</evidence>
<evidence type="ECO:0000256" key="7">
    <source>
        <dbReference type="ARBA" id="ARBA00022692"/>
    </source>
</evidence>
<evidence type="ECO:0000256" key="9">
    <source>
        <dbReference type="ARBA" id="ARBA00023136"/>
    </source>
</evidence>
<comment type="similarity">
    <text evidence="3">Belongs to the nicotinamide ribonucleoside (NR) uptake permease (TC 4.B.1) family.</text>
</comment>
<dbReference type="RefSeq" id="WP_229160262.1">
    <property type="nucleotide sequence ID" value="NZ_JAJEWP010000002.1"/>
</dbReference>
<evidence type="ECO:0000313" key="11">
    <source>
        <dbReference type="EMBL" id="MCC2616687.1"/>
    </source>
</evidence>
<feature type="transmembrane region" description="Helical" evidence="10">
    <location>
        <begin position="176"/>
        <end position="196"/>
    </location>
</feature>
<comment type="caution">
    <text evidence="11">The sequence shown here is derived from an EMBL/GenBank/DDBJ whole genome shotgun (WGS) entry which is preliminary data.</text>
</comment>
<keyword evidence="12" id="KW-1185">Reference proteome</keyword>
<evidence type="ECO:0000256" key="3">
    <source>
        <dbReference type="ARBA" id="ARBA00006669"/>
    </source>
</evidence>
<reference evidence="11 12" key="1">
    <citation type="submission" date="2021-10" db="EMBL/GenBank/DDBJ databases">
        <title>Draft genome of Aestuariibacter halophilus JC2043.</title>
        <authorList>
            <person name="Emsley S.A."/>
            <person name="Pfannmuller K.M."/>
            <person name="Ushijima B."/>
            <person name="Saw J.H."/>
            <person name="Videau P."/>
        </authorList>
    </citation>
    <scope>NUCLEOTIDE SEQUENCE [LARGE SCALE GENOMIC DNA]</scope>
    <source>
        <strain evidence="11 12">JC2043</strain>
    </source>
</reference>
<organism evidence="11 12">
    <name type="scientific">Fluctibacter halophilus</name>
    <dbReference type="NCBI Taxonomy" id="226011"/>
    <lineage>
        <taxon>Bacteria</taxon>
        <taxon>Pseudomonadati</taxon>
        <taxon>Pseudomonadota</taxon>
        <taxon>Gammaproteobacteria</taxon>
        <taxon>Alteromonadales</taxon>
        <taxon>Alteromonadaceae</taxon>
        <taxon>Fluctibacter</taxon>
    </lineage>
</organism>
<feature type="transmembrane region" description="Helical" evidence="10">
    <location>
        <begin position="65"/>
        <end position="84"/>
    </location>
</feature>
<feature type="transmembrane region" description="Helical" evidence="10">
    <location>
        <begin position="37"/>
        <end position="58"/>
    </location>
</feature>
<name>A0ABS8G7Y7_9ALTE</name>
<sequence length="210" mass="23965">MTPTDTPAYFLHFAGSDTVHALGILTAMMHAVLASRLSMWCWLAGFLSAMLYTIMFFAMDLTLQVVLNSIYMLVAVWGWTVWTQRTSSSQPSAEGLWSMTWRQHASVITVWVVLTQVLASLFHAIEPGLLTFTESLLMWGSLVAAIMTVYRILESWWYWLVVNALSAFHYGTNGEWFAAALFIAFLPICVYGAYYWRRGWRGELEHLNVE</sequence>
<evidence type="ECO:0000313" key="12">
    <source>
        <dbReference type="Proteomes" id="UP001520878"/>
    </source>
</evidence>
<feature type="transmembrane region" description="Helical" evidence="10">
    <location>
        <begin position="104"/>
        <end position="124"/>
    </location>
</feature>
<dbReference type="Proteomes" id="UP001520878">
    <property type="component" value="Unassembled WGS sequence"/>
</dbReference>
<comment type="subcellular location">
    <subcellularLocation>
        <location evidence="2">Cell membrane</location>
        <topology evidence="2">Multi-pass membrane protein</topology>
    </subcellularLocation>
</comment>
<dbReference type="EMBL" id="JAJEWP010000002">
    <property type="protein sequence ID" value="MCC2616687.1"/>
    <property type="molecule type" value="Genomic_DNA"/>
</dbReference>
<keyword evidence="9 10" id="KW-0472">Membrane</keyword>
<comment type="function">
    <text evidence="1">Required for nicotinamide riboside transport across the inner membrane.</text>
</comment>
<keyword evidence="6" id="KW-1003">Cell membrane</keyword>
<gene>
    <name evidence="11" type="primary">pnuC</name>
    <name evidence="11" type="ORF">LJ739_10580</name>
</gene>
<evidence type="ECO:0000256" key="5">
    <source>
        <dbReference type="ARBA" id="ARBA00022448"/>
    </source>
</evidence>
<accession>A0ABS8G7Y7</accession>
<keyword evidence="7 10" id="KW-0812">Transmembrane</keyword>
<evidence type="ECO:0000256" key="4">
    <source>
        <dbReference type="ARBA" id="ARBA00017522"/>
    </source>
</evidence>
<dbReference type="Pfam" id="PF04973">
    <property type="entry name" value="NMN_transporter"/>
    <property type="match status" value="1"/>
</dbReference>
<dbReference type="InterPro" id="IPR006419">
    <property type="entry name" value="NMN_transpt_PnuC"/>
</dbReference>
<dbReference type="PANTHER" id="PTHR36122">
    <property type="entry name" value="NICOTINAMIDE RIBOSIDE TRANSPORTER PNUC"/>
    <property type="match status" value="1"/>
</dbReference>
<proteinExistence type="inferred from homology"/>
<evidence type="ECO:0000256" key="6">
    <source>
        <dbReference type="ARBA" id="ARBA00022475"/>
    </source>
</evidence>
<evidence type="ECO:0000256" key="10">
    <source>
        <dbReference type="SAM" id="Phobius"/>
    </source>
</evidence>
<keyword evidence="8 10" id="KW-1133">Transmembrane helix</keyword>
<evidence type="ECO:0000256" key="2">
    <source>
        <dbReference type="ARBA" id="ARBA00004651"/>
    </source>
</evidence>
<protein>
    <recommendedName>
        <fullName evidence="4">Nicotinamide riboside transporter PnuC</fullName>
    </recommendedName>
</protein>
<evidence type="ECO:0000256" key="8">
    <source>
        <dbReference type="ARBA" id="ARBA00022989"/>
    </source>
</evidence>